<feature type="transmembrane region" description="Helical" evidence="1">
    <location>
        <begin position="62"/>
        <end position="82"/>
    </location>
</feature>
<dbReference type="SUPFAM" id="SSF141868">
    <property type="entry name" value="EAL domain-like"/>
    <property type="match status" value="1"/>
</dbReference>
<dbReference type="Pfam" id="PF08448">
    <property type="entry name" value="PAS_4"/>
    <property type="match status" value="1"/>
</dbReference>
<evidence type="ECO:0000259" key="4">
    <source>
        <dbReference type="PROSITE" id="PS50883"/>
    </source>
</evidence>
<dbReference type="InterPro" id="IPR052155">
    <property type="entry name" value="Biofilm_reg_signaling"/>
</dbReference>
<dbReference type="InterPro" id="IPR035965">
    <property type="entry name" value="PAS-like_dom_sf"/>
</dbReference>
<dbReference type="Pfam" id="PF00563">
    <property type="entry name" value="EAL"/>
    <property type="match status" value="1"/>
</dbReference>
<dbReference type="EMBL" id="PEOG01000011">
    <property type="protein sequence ID" value="PIM54249.1"/>
    <property type="molecule type" value="Genomic_DNA"/>
</dbReference>
<feature type="domain" description="PAS" evidence="3">
    <location>
        <begin position="101"/>
        <end position="146"/>
    </location>
</feature>
<dbReference type="InterPro" id="IPR013656">
    <property type="entry name" value="PAS_4"/>
</dbReference>
<dbReference type="CDD" id="cd01948">
    <property type="entry name" value="EAL"/>
    <property type="match status" value="1"/>
</dbReference>
<dbReference type="Gene3D" id="3.20.20.450">
    <property type="entry name" value="EAL domain"/>
    <property type="match status" value="1"/>
</dbReference>
<protein>
    <recommendedName>
        <fullName evidence="8">EAL domain-containing protein</fullName>
    </recommendedName>
</protein>
<dbReference type="CDD" id="cd00130">
    <property type="entry name" value="PAS"/>
    <property type="match status" value="2"/>
</dbReference>
<dbReference type="SMART" id="SM00267">
    <property type="entry name" value="GGDEF"/>
    <property type="match status" value="1"/>
</dbReference>
<dbReference type="CDD" id="cd01949">
    <property type="entry name" value="GGDEF"/>
    <property type="match status" value="1"/>
</dbReference>
<feature type="domain" description="EAL" evidence="4">
    <location>
        <begin position="513"/>
        <end position="767"/>
    </location>
</feature>
<evidence type="ECO:0000256" key="1">
    <source>
        <dbReference type="SAM" id="Phobius"/>
    </source>
</evidence>
<dbReference type="InterPro" id="IPR043128">
    <property type="entry name" value="Rev_trsase/Diguanyl_cyclase"/>
</dbReference>
<dbReference type="FunFam" id="3.20.20.450:FF:000001">
    <property type="entry name" value="Cyclic di-GMP phosphodiesterase yahA"/>
    <property type="match status" value="1"/>
</dbReference>
<feature type="signal peptide" evidence="2">
    <location>
        <begin position="1"/>
        <end position="28"/>
    </location>
</feature>
<evidence type="ECO:0000259" key="5">
    <source>
        <dbReference type="PROSITE" id="PS50887"/>
    </source>
</evidence>
<comment type="caution">
    <text evidence="6">The sequence shown here is derived from an EMBL/GenBank/DDBJ whole genome shotgun (WGS) entry which is preliminary data.</text>
</comment>
<dbReference type="SUPFAM" id="SSF55785">
    <property type="entry name" value="PYP-like sensor domain (PAS domain)"/>
    <property type="match status" value="2"/>
</dbReference>
<proteinExistence type="predicted"/>
<dbReference type="InterPro" id="IPR000160">
    <property type="entry name" value="GGDEF_dom"/>
</dbReference>
<evidence type="ECO:0000313" key="6">
    <source>
        <dbReference type="EMBL" id="PIM54249.1"/>
    </source>
</evidence>
<evidence type="ECO:0000313" key="7">
    <source>
        <dbReference type="Proteomes" id="UP000231501"/>
    </source>
</evidence>
<dbReference type="Pfam" id="PF13426">
    <property type="entry name" value="PAS_9"/>
    <property type="match status" value="1"/>
</dbReference>
<accession>A0A2G9CFH7</accession>
<name>A0A2G9CFH7_9BURK</name>
<dbReference type="NCBIfam" id="TIGR00254">
    <property type="entry name" value="GGDEF"/>
    <property type="match status" value="1"/>
</dbReference>
<keyword evidence="2" id="KW-0732">Signal</keyword>
<dbReference type="InterPro" id="IPR000014">
    <property type="entry name" value="PAS"/>
</dbReference>
<dbReference type="NCBIfam" id="TIGR00229">
    <property type="entry name" value="sensory_box"/>
    <property type="match status" value="2"/>
</dbReference>
<reference evidence="6 7" key="1">
    <citation type="submission" date="2017-11" db="EMBL/GenBank/DDBJ databases">
        <title>Draft genome sequence of Mitsuaria sp. HWN-4.</title>
        <authorList>
            <person name="Gundlapally S.R."/>
        </authorList>
    </citation>
    <scope>NUCLEOTIDE SEQUENCE [LARGE SCALE GENOMIC DNA]</scope>
    <source>
        <strain evidence="6 7">HWN-4</strain>
    </source>
</reference>
<dbReference type="InterPro" id="IPR035919">
    <property type="entry name" value="EAL_sf"/>
</dbReference>
<dbReference type="InterPro" id="IPR001633">
    <property type="entry name" value="EAL_dom"/>
</dbReference>
<evidence type="ECO:0000259" key="3">
    <source>
        <dbReference type="PROSITE" id="PS50112"/>
    </source>
</evidence>
<keyword evidence="7" id="KW-1185">Reference proteome</keyword>
<feature type="domain" description="PAS" evidence="3">
    <location>
        <begin position="212"/>
        <end position="257"/>
    </location>
</feature>
<dbReference type="PROSITE" id="PS50883">
    <property type="entry name" value="EAL"/>
    <property type="match status" value="1"/>
</dbReference>
<evidence type="ECO:0008006" key="8">
    <source>
        <dbReference type="Google" id="ProtNLM"/>
    </source>
</evidence>
<evidence type="ECO:0000256" key="2">
    <source>
        <dbReference type="SAM" id="SignalP"/>
    </source>
</evidence>
<dbReference type="PANTHER" id="PTHR44757:SF2">
    <property type="entry name" value="BIOFILM ARCHITECTURE MAINTENANCE PROTEIN MBAA"/>
    <property type="match status" value="1"/>
</dbReference>
<dbReference type="Proteomes" id="UP000231501">
    <property type="component" value="Unassembled WGS sequence"/>
</dbReference>
<dbReference type="AlphaFoldDB" id="A0A2G9CFH7"/>
<organism evidence="6 7">
    <name type="scientific">Roseateles chitinivorans</name>
    <dbReference type="NCBI Taxonomy" id="2917965"/>
    <lineage>
        <taxon>Bacteria</taxon>
        <taxon>Pseudomonadati</taxon>
        <taxon>Pseudomonadota</taxon>
        <taxon>Betaproteobacteria</taxon>
        <taxon>Burkholderiales</taxon>
        <taxon>Sphaerotilaceae</taxon>
        <taxon>Roseateles</taxon>
    </lineage>
</organism>
<dbReference type="PROSITE" id="PS50112">
    <property type="entry name" value="PAS"/>
    <property type="match status" value="2"/>
</dbReference>
<dbReference type="PANTHER" id="PTHR44757">
    <property type="entry name" value="DIGUANYLATE CYCLASE DGCP"/>
    <property type="match status" value="1"/>
</dbReference>
<dbReference type="Pfam" id="PF00990">
    <property type="entry name" value="GGDEF"/>
    <property type="match status" value="1"/>
</dbReference>
<keyword evidence="1" id="KW-0812">Transmembrane</keyword>
<dbReference type="SMART" id="SM00052">
    <property type="entry name" value="EAL"/>
    <property type="match status" value="1"/>
</dbReference>
<dbReference type="InterPro" id="IPR029787">
    <property type="entry name" value="Nucleotide_cyclase"/>
</dbReference>
<gene>
    <name evidence="6" type="ORF">CS062_04895</name>
</gene>
<keyword evidence="1" id="KW-0472">Membrane</keyword>
<keyword evidence="1" id="KW-1133">Transmembrane helix</keyword>
<feature type="chain" id="PRO_5013627795" description="EAL domain-containing protein" evidence="2">
    <location>
        <begin position="29"/>
        <end position="779"/>
    </location>
</feature>
<feature type="domain" description="GGDEF" evidence="5">
    <location>
        <begin position="371"/>
        <end position="504"/>
    </location>
</feature>
<dbReference type="SUPFAM" id="SSF55073">
    <property type="entry name" value="Nucleotide cyclase"/>
    <property type="match status" value="1"/>
</dbReference>
<dbReference type="SMART" id="SM00091">
    <property type="entry name" value="PAS"/>
    <property type="match status" value="2"/>
</dbReference>
<dbReference type="Gene3D" id="3.30.450.20">
    <property type="entry name" value="PAS domain"/>
    <property type="match status" value="2"/>
</dbReference>
<dbReference type="PROSITE" id="PS50887">
    <property type="entry name" value="GGDEF"/>
    <property type="match status" value="1"/>
</dbReference>
<dbReference type="Gene3D" id="3.30.70.270">
    <property type="match status" value="1"/>
</dbReference>
<sequence>MRLRLTRRWGCLAVSALLPACLSTTAWAGASAPAPVTAATSATNAMASHLPAWIDSGSTVFWLGAGCVIGGLTLGVMVSLFVQQRGRLRRRREELKRVRRERARLSALLNAIPDPMYFKDANGAYEGCNPAFERAVGLTEQEIIGRRDADLPNPPGWVDTQADGRTLTWRDGADGGARCLDVVSAPVVDDDQYLGQVAIARDITQLQQATDAARRAATVYEHCGEGIMVIDHNLRIVDVNPALVAMVGHDRQTLLGKRPLLLREAEQDPEKLRALWADIESRGKWSGEVTERHKNGESIPMWATFVKVPAPSGDPDQVQYLSVLTDISRIKQTEAELLHQSLHDSLTGLPNAALLRDRITRQIGNAQREHTCVAVLYIDLDGFRDVNDIAGHAAGDQVLLTAAARFANVTRLSDSVARVGADEFVVVLSGLVDEETAMRLGDRLIQAMDEPVVIDNHRFNVGASIGLALFPADGTQVDELLRNAEVAMVRAKLHARGSVQAYRPELTEAVQQRFELTHALRQANEAAQFRLEYQPQVRLSDGQLIGAEALLRWRHPTRGPISPADFIPLAEETGLIIPIGRWVLEQACAQVARWQGQEGKPQQVAVNVSARQLRQPDFIETLDFILAETGCPPSALELEVTESLLLEDAEQAISLLTRISNRGVRVAIDDFGTGYSSLAYLKRMPVSTLKIDRSFVHDLSSDANVAAIARTVIVLARSLNLDVLAEGVETLEQAEWLRREGCDWAQGWYYGRPMPAEDFVLTPPPEPLRRAPAKRLQLA</sequence>